<gene>
    <name evidence="1" type="ORF">LCGC14_0540010</name>
</gene>
<sequence length="106" mass="12177">MDNYDEAKYPGVRYAYEKISGDAVNALCSMRPGRERLGEAIWRVGLANSHGGDRLPPKMNEMMNEIVERGNSLDEMTDDECQEVINQIKYHITICLYISFFFSSLF</sequence>
<organism evidence="1">
    <name type="scientific">marine sediment metagenome</name>
    <dbReference type="NCBI Taxonomy" id="412755"/>
    <lineage>
        <taxon>unclassified sequences</taxon>
        <taxon>metagenomes</taxon>
        <taxon>ecological metagenomes</taxon>
    </lineage>
</organism>
<evidence type="ECO:0000313" key="1">
    <source>
        <dbReference type="EMBL" id="KKN59604.1"/>
    </source>
</evidence>
<dbReference type="AlphaFoldDB" id="A0A0F9RXN7"/>
<dbReference type="EMBL" id="LAZR01000720">
    <property type="protein sequence ID" value="KKN59604.1"/>
    <property type="molecule type" value="Genomic_DNA"/>
</dbReference>
<accession>A0A0F9RXN7</accession>
<protein>
    <submittedName>
        <fullName evidence="1">Uncharacterized protein</fullName>
    </submittedName>
</protein>
<proteinExistence type="predicted"/>
<comment type="caution">
    <text evidence="1">The sequence shown here is derived from an EMBL/GenBank/DDBJ whole genome shotgun (WGS) entry which is preliminary data.</text>
</comment>
<reference evidence="1" key="1">
    <citation type="journal article" date="2015" name="Nature">
        <title>Complex archaea that bridge the gap between prokaryotes and eukaryotes.</title>
        <authorList>
            <person name="Spang A."/>
            <person name="Saw J.H."/>
            <person name="Jorgensen S.L."/>
            <person name="Zaremba-Niedzwiedzka K."/>
            <person name="Martijn J."/>
            <person name="Lind A.E."/>
            <person name="van Eijk R."/>
            <person name="Schleper C."/>
            <person name="Guy L."/>
            <person name="Ettema T.J."/>
        </authorList>
    </citation>
    <scope>NUCLEOTIDE SEQUENCE</scope>
</reference>
<name>A0A0F9RXN7_9ZZZZ</name>